<dbReference type="EMBL" id="JAODUO010001308">
    <property type="protein sequence ID" value="KAK2166703.1"/>
    <property type="molecule type" value="Genomic_DNA"/>
</dbReference>
<evidence type="ECO:0000313" key="3">
    <source>
        <dbReference type="Proteomes" id="UP001209878"/>
    </source>
</evidence>
<proteinExistence type="predicted"/>
<dbReference type="EMBL" id="JAODUO010002659">
    <property type="protein sequence ID" value="KAK2151131.1"/>
    <property type="molecule type" value="Genomic_DNA"/>
</dbReference>
<name>A0AAD9JEF8_RIDPI</name>
<dbReference type="Proteomes" id="UP001209878">
    <property type="component" value="Unassembled WGS sequence"/>
</dbReference>
<dbReference type="AlphaFoldDB" id="A0AAD9JEF8"/>
<gene>
    <name evidence="2" type="ORF">NP493_1309g01005</name>
    <name evidence="1" type="ORF">NP493_2643g00000</name>
</gene>
<reference evidence="1" key="1">
    <citation type="journal article" date="2023" name="Mol. Biol. Evol.">
        <title>Third-Generation Sequencing Reveals the Adaptive Role of the Epigenome in Three Deep-Sea Polychaetes.</title>
        <authorList>
            <person name="Perez M."/>
            <person name="Aroh O."/>
            <person name="Sun Y."/>
            <person name="Lan Y."/>
            <person name="Juniper S.K."/>
            <person name="Young C.R."/>
            <person name="Angers B."/>
            <person name="Qian P.Y."/>
        </authorList>
    </citation>
    <scope>NUCLEOTIDE SEQUENCE</scope>
    <source>
        <strain evidence="1">R07B-5</strain>
    </source>
</reference>
<organism evidence="1 3">
    <name type="scientific">Ridgeia piscesae</name>
    <name type="common">Tubeworm</name>
    <dbReference type="NCBI Taxonomy" id="27915"/>
    <lineage>
        <taxon>Eukaryota</taxon>
        <taxon>Metazoa</taxon>
        <taxon>Spiralia</taxon>
        <taxon>Lophotrochozoa</taxon>
        <taxon>Annelida</taxon>
        <taxon>Polychaeta</taxon>
        <taxon>Sedentaria</taxon>
        <taxon>Canalipalpata</taxon>
        <taxon>Sabellida</taxon>
        <taxon>Siboglinidae</taxon>
        <taxon>Ridgeia</taxon>
    </lineage>
</organism>
<accession>A0AAD9JEF8</accession>
<comment type="caution">
    <text evidence="1">The sequence shown here is derived from an EMBL/GenBank/DDBJ whole genome shotgun (WGS) entry which is preliminary data.</text>
</comment>
<protein>
    <submittedName>
        <fullName evidence="1">Uncharacterized protein</fullName>
    </submittedName>
</protein>
<keyword evidence="3" id="KW-1185">Reference proteome</keyword>
<sequence length="29" mass="3076">MKHKDESDASYGAITVILIAVAKTDVSVI</sequence>
<evidence type="ECO:0000313" key="1">
    <source>
        <dbReference type="EMBL" id="KAK2151131.1"/>
    </source>
</evidence>
<evidence type="ECO:0000313" key="2">
    <source>
        <dbReference type="EMBL" id="KAK2166703.1"/>
    </source>
</evidence>